<dbReference type="Proteomes" id="UP000255057">
    <property type="component" value="Unassembled WGS sequence"/>
</dbReference>
<gene>
    <name evidence="1" type="ORF">NCTC8960_00891</name>
</gene>
<dbReference type="EMBL" id="UGFO01000006">
    <property type="protein sequence ID" value="STN10723.1"/>
    <property type="molecule type" value="Genomic_DNA"/>
</dbReference>
<reference evidence="1 2" key="1">
    <citation type="submission" date="2018-06" db="EMBL/GenBank/DDBJ databases">
        <authorList>
            <consortium name="Pathogen Informatics"/>
            <person name="Doyle S."/>
        </authorList>
    </citation>
    <scope>NUCLEOTIDE SEQUENCE [LARGE SCALE GENOMIC DNA]</scope>
    <source>
        <strain evidence="1 2">NCTC8960</strain>
    </source>
</reference>
<sequence length="47" mass="5527">MKVWVYDPETILNVEERRRTEVYIHNLNEDGFAPVLVKATPQEVNRG</sequence>
<evidence type="ECO:0000313" key="1">
    <source>
        <dbReference type="EMBL" id="STN10723.1"/>
    </source>
</evidence>
<organism evidence="1 2">
    <name type="scientific">Escherichia coli</name>
    <dbReference type="NCBI Taxonomy" id="562"/>
    <lineage>
        <taxon>Bacteria</taxon>
        <taxon>Pseudomonadati</taxon>
        <taxon>Pseudomonadota</taxon>
        <taxon>Gammaproteobacteria</taxon>
        <taxon>Enterobacterales</taxon>
        <taxon>Enterobacteriaceae</taxon>
        <taxon>Escherichia</taxon>
    </lineage>
</organism>
<protein>
    <submittedName>
        <fullName evidence="1">Uncharacterized protein</fullName>
    </submittedName>
</protein>
<dbReference type="RefSeq" id="WP_000870097.1">
    <property type="nucleotide sequence ID" value="NZ_AP018808.1"/>
</dbReference>
<name>A0A1D7PJW3_ECOLX</name>
<evidence type="ECO:0000313" key="2">
    <source>
        <dbReference type="Proteomes" id="UP000255057"/>
    </source>
</evidence>
<accession>A0A1D7PJW3</accession>
<proteinExistence type="predicted"/>
<dbReference type="AlphaFoldDB" id="A0A1D7PJW3"/>